<protein>
    <submittedName>
        <fullName evidence="1">Uncharacterized protein</fullName>
    </submittedName>
</protein>
<name>A0A1G7LNB2_9BACT</name>
<accession>A0A1G7LNB2</accession>
<organism evidence="1 2">
    <name type="scientific">Dyadobacter soli</name>
    <dbReference type="NCBI Taxonomy" id="659014"/>
    <lineage>
        <taxon>Bacteria</taxon>
        <taxon>Pseudomonadati</taxon>
        <taxon>Bacteroidota</taxon>
        <taxon>Cytophagia</taxon>
        <taxon>Cytophagales</taxon>
        <taxon>Spirosomataceae</taxon>
        <taxon>Dyadobacter</taxon>
    </lineage>
</organism>
<evidence type="ECO:0000313" key="1">
    <source>
        <dbReference type="EMBL" id="SDF51012.1"/>
    </source>
</evidence>
<dbReference type="RefSeq" id="WP_229212747.1">
    <property type="nucleotide sequence ID" value="NZ_FNAN01000011.1"/>
</dbReference>
<gene>
    <name evidence="1" type="ORF">SAMN04487996_11137</name>
</gene>
<dbReference type="Proteomes" id="UP000198748">
    <property type="component" value="Unassembled WGS sequence"/>
</dbReference>
<sequence length="47" mass="5289">MVKPIGISEFQLTEAIPKNLKSSLPSIKALEKEINTPKNRKARDEPK</sequence>
<dbReference type="AlphaFoldDB" id="A0A1G7LNB2"/>
<reference evidence="2" key="1">
    <citation type="submission" date="2016-10" db="EMBL/GenBank/DDBJ databases">
        <authorList>
            <person name="Varghese N."/>
            <person name="Submissions S."/>
        </authorList>
    </citation>
    <scope>NUCLEOTIDE SEQUENCE [LARGE SCALE GENOMIC DNA]</scope>
    <source>
        <strain evidence="2">DSM 25329</strain>
    </source>
</reference>
<keyword evidence="2" id="KW-1185">Reference proteome</keyword>
<dbReference type="EMBL" id="FNAN01000011">
    <property type="protein sequence ID" value="SDF51012.1"/>
    <property type="molecule type" value="Genomic_DNA"/>
</dbReference>
<evidence type="ECO:0000313" key="2">
    <source>
        <dbReference type="Proteomes" id="UP000198748"/>
    </source>
</evidence>
<dbReference type="STRING" id="659014.SAMN04487996_11137"/>
<proteinExistence type="predicted"/>